<protein>
    <submittedName>
        <fullName evidence="3">Uncharacterized protein</fullName>
    </submittedName>
</protein>
<dbReference type="SUPFAM" id="SSF58022">
    <property type="entry name" value="XRCC4, C-terminal oligomerization domain"/>
    <property type="match status" value="1"/>
</dbReference>
<name>A0A3N4LU03_9PEZI</name>
<dbReference type="PANTHER" id="PTHR42067">
    <property type="entry name" value="YALI0C15378P"/>
    <property type="match status" value="1"/>
</dbReference>
<dbReference type="PANTHER" id="PTHR42067:SF1">
    <property type="entry name" value="MITOTIC APPARATUS PROTEIN P62"/>
    <property type="match status" value="1"/>
</dbReference>
<sequence length="415" mass="44777">MPGQRTGHLARIPRTDTDSPNDFVLLRVNPSSPSSAPLDAYLLATEGEAAYGLKIKNSGIHKFLHKAFTGTHEEFRAILSSLLLGTPVNGEDKRLLEGFGTSATIEGGTITLAVRKSVGGIKQRIAAINIPQTEDEIELYNWAGEACMARDESESKLQAQEKRVNELEGDVEKLIIQLKDLTNLKKEHEDAMLVKFQELLNSKKQHIRELTRLVDAKGRQNNSIVPDITPEAAPSKSTAKGKNPRKRAAAPVEGEDESDGDFAMAIDKANDDEEDEVDSDQRSDPRTTEDEAEVETSGDEKPQHSATKIKKKPTASAKGKGKAASTAASRRKASSTLAPAKPPARYTRTSSGKPTTARVATATRGRGRPRGKQPVKTPELEESASEKAPSPEPSLPPAPHEDSDATAGATDDDEL</sequence>
<evidence type="ECO:0000256" key="1">
    <source>
        <dbReference type="SAM" id="Coils"/>
    </source>
</evidence>
<evidence type="ECO:0000313" key="4">
    <source>
        <dbReference type="Proteomes" id="UP000267821"/>
    </source>
</evidence>
<feature type="compositionally biased region" description="Basic and acidic residues" evidence="2">
    <location>
        <begin position="279"/>
        <end position="289"/>
    </location>
</feature>
<keyword evidence="4" id="KW-1185">Reference proteome</keyword>
<dbReference type="EMBL" id="ML121535">
    <property type="protein sequence ID" value="RPB26347.1"/>
    <property type="molecule type" value="Genomic_DNA"/>
</dbReference>
<reference evidence="3 4" key="1">
    <citation type="journal article" date="2018" name="Nat. Ecol. Evol.">
        <title>Pezizomycetes genomes reveal the molecular basis of ectomycorrhizal truffle lifestyle.</title>
        <authorList>
            <person name="Murat C."/>
            <person name="Payen T."/>
            <person name="Noel B."/>
            <person name="Kuo A."/>
            <person name="Morin E."/>
            <person name="Chen J."/>
            <person name="Kohler A."/>
            <person name="Krizsan K."/>
            <person name="Balestrini R."/>
            <person name="Da Silva C."/>
            <person name="Montanini B."/>
            <person name="Hainaut M."/>
            <person name="Levati E."/>
            <person name="Barry K.W."/>
            <person name="Belfiori B."/>
            <person name="Cichocki N."/>
            <person name="Clum A."/>
            <person name="Dockter R.B."/>
            <person name="Fauchery L."/>
            <person name="Guy J."/>
            <person name="Iotti M."/>
            <person name="Le Tacon F."/>
            <person name="Lindquist E.A."/>
            <person name="Lipzen A."/>
            <person name="Malagnac F."/>
            <person name="Mello A."/>
            <person name="Molinier V."/>
            <person name="Miyauchi S."/>
            <person name="Poulain J."/>
            <person name="Riccioni C."/>
            <person name="Rubini A."/>
            <person name="Sitrit Y."/>
            <person name="Splivallo R."/>
            <person name="Traeger S."/>
            <person name="Wang M."/>
            <person name="Zifcakova L."/>
            <person name="Wipf D."/>
            <person name="Zambonelli A."/>
            <person name="Paolocci F."/>
            <person name="Nowrousian M."/>
            <person name="Ottonello S."/>
            <person name="Baldrian P."/>
            <person name="Spatafora J.W."/>
            <person name="Henrissat B."/>
            <person name="Nagy L.G."/>
            <person name="Aury J.M."/>
            <person name="Wincker P."/>
            <person name="Grigoriev I.V."/>
            <person name="Bonfante P."/>
            <person name="Martin F.M."/>
        </authorList>
    </citation>
    <scope>NUCLEOTIDE SEQUENCE [LARGE SCALE GENOMIC DNA]</scope>
    <source>
        <strain evidence="3 4">ATCC MYA-4762</strain>
    </source>
</reference>
<dbReference type="InParanoid" id="A0A3N4LU03"/>
<feature type="compositionally biased region" description="Low complexity" evidence="2">
    <location>
        <begin position="314"/>
        <end position="328"/>
    </location>
</feature>
<evidence type="ECO:0000313" key="3">
    <source>
        <dbReference type="EMBL" id="RPB26347.1"/>
    </source>
</evidence>
<gene>
    <name evidence="3" type="ORF">L211DRAFT_711948</name>
</gene>
<dbReference type="InterPro" id="IPR014751">
    <property type="entry name" value="XRCC4-like_C"/>
</dbReference>
<dbReference type="OrthoDB" id="8064436at2759"/>
<feature type="compositionally biased region" description="Low complexity" evidence="2">
    <location>
        <begin position="354"/>
        <end position="364"/>
    </location>
</feature>
<keyword evidence="1" id="KW-0175">Coiled coil</keyword>
<evidence type="ECO:0000256" key="2">
    <source>
        <dbReference type="SAM" id="MobiDB-lite"/>
    </source>
</evidence>
<dbReference type="Proteomes" id="UP000267821">
    <property type="component" value="Unassembled WGS sequence"/>
</dbReference>
<accession>A0A3N4LU03</accession>
<feature type="region of interest" description="Disordered" evidence="2">
    <location>
        <begin position="221"/>
        <end position="415"/>
    </location>
</feature>
<dbReference type="Gene3D" id="1.20.5.370">
    <property type="match status" value="1"/>
</dbReference>
<proteinExistence type="predicted"/>
<dbReference type="AlphaFoldDB" id="A0A3N4LU03"/>
<feature type="coiled-coil region" evidence="1">
    <location>
        <begin position="150"/>
        <end position="191"/>
    </location>
</feature>
<dbReference type="STRING" id="1051890.A0A3N4LU03"/>
<organism evidence="3 4">
    <name type="scientific">Terfezia boudieri ATCC MYA-4762</name>
    <dbReference type="NCBI Taxonomy" id="1051890"/>
    <lineage>
        <taxon>Eukaryota</taxon>
        <taxon>Fungi</taxon>
        <taxon>Dikarya</taxon>
        <taxon>Ascomycota</taxon>
        <taxon>Pezizomycotina</taxon>
        <taxon>Pezizomycetes</taxon>
        <taxon>Pezizales</taxon>
        <taxon>Pezizaceae</taxon>
        <taxon>Terfezia</taxon>
    </lineage>
</organism>